<feature type="chain" id="PRO_5037119073" description="Outer membrane protein beta-barrel domain-containing protein" evidence="1">
    <location>
        <begin position="29"/>
        <end position="350"/>
    </location>
</feature>
<evidence type="ECO:0000256" key="1">
    <source>
        <dbReference type="SAM" id="SignalP"/>
    </source>
</evidence>
<proteinExistence type="predicted"/>
<keyword evidence="3" id="KW-1185">Reference proteome</keyword>
<comment type="caution">
    <text evidence="2">The sequence shown here is derived from an EMBL/GenBank/DDBJ whole genome shotgun (WGS) entry which is preliminary data.</text>
</comment>
<dbReference type="Proteomes" id="UP000659388">
    <property type="component" value="Unassembled WGS sequence"/>
</dbReference>
<accession>A0A937F2U2</accession>
<protein>
    <recommendedName>
        <fullName evidence="4">Outer membrane protein beta-barrel domain-containing protein</fullName>
    </recommendedName>
</protein>
<reference evidence="2" key="1">
    <citation type="submission" date="2021-01" db="EMBL/GenBank/DDBJ databases">
        <title>Fulvivirga kasyanovii gen. nov., sp nov., a novel member of the phylum Bacteroidetes isolated from seawater in a mussel farm.</title>
        <authorList>
            <person name="Zhao L.-H."/>
            <person name="Wang Z.-J."/>
        </authorList>
    </citation>
    <scope>NUCLEOTIDE SEQUENCE</scope>
    <source>
        <strain evidence="2">2943</strain>
    </source>
</reference>
<name>A0A937F2U2_9BACT</name>
<dbReference type="EMBL" id="JAESIY010000002">
    <property type="protein sequence ID" value="MBL3655281.1"/>
    <property type="molecule type" value="Genomic_DNA"/>
</dbReference>
<feature type="signal peptide" evidence="1">
    <location>
        <begin position="1"/>
        <end position="28"/>
    </location>
</feature>
<sequence length="350" mass="40544">MTTQNKITTTLKAVMLSLGMLLAFSGLAQEKTDSVIINVGKSKIIFLINDKQDLNTIKNYDLNAILNELSLKLETDSSQQQTLVNENNGEKTFITDTTIVIIKTKTDTIESDDDTEWKKEEKWENKENIKKSHHYFNLELGTNNYLSKGNFPDATDEPYTVRPWGSWYVAINSVNQTYISGPLYLEWGPGVSWYNFKFQNDAMRIYDQDEKVAFIEDSEYPDAHFKKSKLTVAYINFTVVPTLIFGENYVEPKNKWLNIHDNNSKSSFRIGAGGYVGYRIDSYSKIVFEEDGDKKKKRNHEDYHLNNFRYGLRFQLGYRETDLFINYDLNNLFSENRGPELKAISFGIIF</sequence>
<dbReference type="AlphaFoldDB" id="A0A937F2U2"/>
<dbReference type="RefSeq" id="WP_202242849.1">
    <property type="nucleotide sequence ID" value="NZ_JAESIY010000002.1"/>
</dbReference>
<gene>
    <name evidence="2" type="ORF">JL102_04010</name>
</gene>
<evidence type="ECO:0008006" key="4">
    <source>
        <dbReference type="Google" id="ProtNLM"/>
    </source>
</evidence>
<keyword evidence="1" id="KW-0732">Signal</keyword>
<organism evidence="2 3">
    <name type="scientific">Fulvivirga sediminis</name>
    <dbReference type="NCBI Taxonomy" id="2803949"/>
    <lineage>
        <taxon>Bacteria</taxon>
        <taxon>Pseudomonadati</taxon>
        <taxon>Bacteroidota</taxon>
        <taxon>Cytophagia</taxon>
        <taxon>Cytophagales</taxon>
        <taxon>Fulvivirgaceae</taxon>
        <taxon>Fulvivirga</taxon>
    </lineage>
</organism>
<evidence type="ECO:0000313" key="3">
    <source>
        <dbReference type="Proteomes" id="UP000659388"/>
    </source>
</evidence>
<evidence type="ECO:0000313" key="2">
    <source>
        <dbReference type="EMBL" id="MBL3655281.1"/>
    </source>
</evidence>